<dbReference type="GO" id="GO:0016020">
    <property type="term" value="C:membrane"/>
    <property type="evidence" value="ECO:0007669"/>
    <property type="project" value="InterPro"/>
</dbReference>
<protein>
    <submittedName>
        <fullName evidence="5">Methyl-accepting chemotaxis protein</fullName>
    </submittedName>
</protein>
<dbReference type="GO" id="GO:0007165">
    <property type="term" value="P:signal transduction"/>
    <property type="evidence" value="ECO:0007669"/>
    <property type="project" value="UniProtKB-KW"/>
</dbReference>
<evidence type="ECO:0000259" key="4">
    <source>
        <dbReference type="PROSITE" id="PS50111"/>
    </source>
</evidence>
<dbReference type="Gene3D" id="1.10.287.950">
    <property type="entry name" value="Methyl-accepting chemotaxis protein"/>
    <property type="match status" value="1"/>
</dbReference>
<evidence type="ECO:0000256" key="3">
    <source>
        <dbReference type="SAM" id="Phobius"/>
    </source>
</evidence>
<sequence length="492" mass="53536">MRRKLTVGQQIAAGYAAVMLIMIPLAIVGLMANRRFLESSQRVAHTYQVIGRLEAIPSNMRAAEMGTRGFVITGQESSLDTFVEGEADLRKAMDDLSRLLMDDPEQMRRLASLRPGLEARIEEMRTVIATRREHGFETTQSLILTPKTRETIRDLRSRVAEMVSVEQNLLQERDRVAQEEAHFLTLLSELGVGALIIVIIGAGVYITRGLRRQIGLAVEHVQSSSTELQAAATQQAAGAREQASATTEVSTTVKELLSTFRQIAGSAQQVSLAADETANATGQGVQTVDRAQEAIESVRRQVDVIVSHMLDLGKRTQQIGGILDIINELAEQTNILAINATIESAGAGEHGRRFAVVAEEIRKLADRVGVSTKDVRTLIDEVRAAANTTIMATEDGSKAVQNGARQFAEVAGTFRRISELTSANLDVARQIELSTQQQTSAVEQVSAAIQQVAVTAKQTEVSSSQTLQTSTHLIQLSRQLATLVDARHTNAR</sequence>
<feature type="transmembrane region" description="Helical" evidence="3">
    <location>
        <begin position="12"/>
        <end position="32"/>
    </location>
</feature>
<dbReference type="CDD" id="cd19410">
    <property type="entry name" value="HK9-like_sensor"/>
    <property type="match status" value="1"/>
</dbReference>
<evidence type="ECO:0000256" key="2">
    <source>
        <dbReference type="PROSITE-ProRule" id="PRU00284"/>
    </source>
</evidence>
<dbReference type="Proteomes" id="UP000028725">
    <property type="component" value="Unassembled WGS sequence"/>
</dbReference>
<name>A0A085WML8_9BACT</name>
<feature type="transmembrane region" description="Helical" evidence="3">
    <location>
        <begin position="183"/>
        <end position="206"/>
    </location>
</feature>
<evidence type="ECO:0000313" key="6">
    <source>
        <dbReference type="Proteomes" id="UP000028725"/>
    </source>
</evidence>
<reference evidence="5 6" key="1">
    <citation type="submission" date="2014-04" db="EMBL/GenBank/DDBJ databases">
        <title>Genome assembly of Hyalangium minutum DSM 14724.</title>
        <authorList>
            <person name="Sharma G."/>
            <person name="Subramanian S."/>
        </authorList>
    </citation>
    <scope>NUCLEOTIDE SEQUENCE [LARGE SCALE GENOMIC DNA]</scope>
    <source>
        <strain evidence="5 6">DSM 14724</strain>
    </source>
</reference>
<feature type="domain" description="Methyl-accepting transducer" evidence="4">
    <location>
        <begin position="217"/>
        <end position="453"/>
    </location>
</feature>
<comment type="caution">
    <text evidence="5">The sequence shown here is derived from an EMBL/GenBank/DDBJ whole genome shotgun (WGS) entry which is preliminary data.</text>
</comment>
<dbReference type="AlphaFoldDB" id="A0A085WML8"/>
<keyword evidence="3" id="KW-0812">Transmembrane</keyword>
<dbReference type="Pfam" id="PF00015">
    <property type="entry name" value="MCPsignal"/>
    <property type="match status" value="1"/>
</dbReference>
<evidence type="ECO:0000256" key="1">
    <source>
        <dbReference type="ARBA" id="ARBA00023224"/>
    </source>
</evidence>
<dbReference type="STRING" id="394096.DB31_6833"/>
<organism evidence="5 6">
    <name type="scientific">Hyalangium minutum</name>
    <dbReference type="NCBI Taxonomy" id="394096"/>
    <lineage>
        <taxon>Bacteria</taxon>
        <taxon>Pseudomonadati</taxon>
        <taxon>Myxococcota</taxon>
        <taxon>Myxococcia</taxon>
        <taxon>Myxococcales</taxon>
        <taxon>Cystobacterineae</taxon>
        <taxon>Archangiaceae</taxon>
        <taxon>Hyalangium</taxon>
    </lineage>
</organism>
<dbReference type="PANTHER" id="PTHR32089:SF112">
    <property type="entry name" value="LYSOZYME-LIKE PROTEIN-RELATED"/>
    <property type="match status" value="1"/>
</dbReference>
<keyword evidence="1 2" id="KW-0807">Transducer</keyword>
<accession>A0A085WML8</accession>
<keyword evidence="3" id="KW-1133">Transmembrane helix</keyword>
<keyword evidence="6" id="KW-1185">Reference proteome</keyword>
<evidence type="ECO:0000313" key="5">
    <source>
        <dbReference type="EMBL" id="KFE68931.1"/>
    </source>
</evidence>
<dbReference type="InterPro" id="IPR007891">
    <property type="entry name" value="CHASE3"/>
</dbReference>
<dbReference type="EMBL" id="JMCB01000005">
    <property type="protein sequence ID" value="KFE68931.1"/>
    <property type="molecule type" value="Genomic_DNA"/>
</dbReference>
<proteinExistence type="predicted"/>
<dbReference type="PROSITE" id="PS50111">
    <property type="entry name" value="CHEMOTAXIS_TRANSDUC_2"/>
    <property type="match status" value="1"/>
</dbReference>
<dbReference type="PANTHER" id="PTHR32089">
    <property type="entry name" value="METHYL-ACCEPTING CHEMOTAXIS PROTEIN MCPB"/>
    <property type="match status" value="1"/>
</dbReference>
<dbReference type="SUPFAM" id="SSF58104">
    <property type="entry name" value="Methyl-accepting chemotaxis protein (MCP) signaling domain"/>
    <property type="match status" value="1"/>
</dbReference>
<dbReference type="OrthoDB" id="9791237at2"/>
<dbReference type="SMART" id="SM00283">
    <property type="entry name" value="MA"/>
    <property type="match status" value="1"/>
</dbReference>
<dbReference type="RefSeq" id="WP_044187533.1">
    <property type="nucleotide sequence ID" value="NZ_JMCB01000005.1"/>
</dbReference>
<gene>
    <name evidence="5" type="ORF">DB31_6833</name>
</gene>
<dbReference type="InterPro" id="IPR004089">
    <property type="entry name" value="MCPsignal_dom"/>
</dbReference>
<dbReference type="Pfam" id="PF05227">
    <property type="entry name" value="CHASE3"/>
    <property type="match status" value="1"/>
</dbReference>
<keyword evidence="3" id="KW-0472">Membrane</keyword>
<dbReference type="PATRIC" id="fig|394096.3.peg.2877"/>